<accession>A0A6C0ANM4</accession>
<evidence type="ECO:0000313" key="1">
    <source>
        <dbReference type="EMBL" id="QHS81093.1"/>
    </source>
</evidence>
<dbReference type="EMBL" id="MN740729">
    <property type="protein sequence ID" value="QHS81093.1"/>
    <property type="molecule type" value="Genomic_DNA"/>
</dbReference>
<name>A0A6C0ANM4_9ZZZZ</name>
<proteinExistence type="predicted"/>
<dbReference type="AlphaFoldDB" id="A0A6C0ANM4"/>
<organism evidence="1">
    <name type="scientific">viral metagenome</name>
    <dbReference type="NCBI Taxonomy" id="1070528"/>
    <lineage>
        <taxon>unclassified sequences</taxon>
        <taxon>metagenomes</taxon>
        <taxon>organismal metagenomes</taxon>
    </lineage>
</organism>
<sequence>MNRLVIIRVGEQYLWQTSKPLGLWSSPESHAQHVRHLFVEGYNVIALFVGRGDIPLAATRISGVRERILEDSFFPQSIDLGELWTFLQFDPTNMMNLEQTNTVTHISSINYIKYTVGSQIPIPVNISRDFINYFINMTGALNLNLPLNTNYIVPNNVNYII</sequence>
<protein>
    <submittedName>
        <fullName evidence="1">Uncharacterized protein</fullName>
    </submittedName>
</protein>
<reference evidence="1" key="1">
    <citation type="journal article" date="2020" name="Nature">
        <title>Giant virus diversity and host interactions through global metagenomics.</title>
        <authorList>
            <person name="Schulz F."/>
            <person name="Roux S."/>
            <person name="Paez-Espino D."/>
            <person name="Jungbluth S."/>
            <person name="Walsh D.A."/>
            <person name="Denef V.J."/>
            <person name="McMahon K.D."/>
            <person name="Konstantinidis K.T."/>
            <person name="Eloe-Fadrosh E.A."/>
            <person name="Kyrpides N.C."/>
            <person name="Woyke T."/>
        </authorList>
    </citation>
    <scope>NUCLEOTIDE SEQUENCE</scope>
    <source>
        <strain evidence="1">GVMAG-S-1101161-73</strain>
    </source>
</reference>